<organism evidence="1 2">
    <name type="scientific">Fraxinus pennsylvanica</name>
    <dbReference type="NCBI Taxonomy" id="56036"/>
    <lineage>
        <taxon>Eukaryota</taxon>
        <taxon>Viridiplantae</taxon>
        <taxon>Streptophyta</taxon>
        <taxon>Embryophyta</taxon>
        <taxon>Tracheophyta</taxon>
        <taxon>Spermatophyta</taxon>
        <taxon>Magnoliopsida</taxon>
        <taxon>eudicotyledons</taxon>
        <taxon>Gunneridae</taxon>
        <taxon>Pentapetalae</taxon>
        <taxon>asterids</taxon>
        <taxon>lamiids</taxon>
        <taxon>Lamiales</taxon>
        <taxon>Oleaceae</taxon>
        <taxon>Oleeae</taxon>
        <taxon>Fraxinus</taxon>
    </lineage>
</organism>
<keyword evidence="2" id="KW-1185">Reference proteome</keyword>
<evidence type="ECO:0000313" key="1">
    <source>
        <dbReference type="EMBL" id="CAI9785803.1"/>
    </source>
</evidence>
<protein>
    <submittedName>
        <fullName evidence="1">Uncharacterized protein</fullName>
    </submittedName>
</protein>
<sequence>MDAINVFVVNGADTFGLLVPYGCNYAGLVDMIANELKVDMRRSCINIEYSADVEMSPIRIKNDSSLQFYLELKRKDPRITAYALRINLIDILQPTDYVPVLRSVEQIQFQSANINGSHLPTANLTIRNEETPNFISGIEVLALEIEDDIYEEINAVATWPDVLRNIQLPVLLRKLWNCIFNWPLALVLRVVVHPHTFGIWVHDVCSKWTATENF</sequence>
<name>A0AAD2EDZ2_9LAMI</name>
<dbReference type="Proteomes" id="UP000834106">
    <property type="component" value="Chromosome 22"/>
</dbReference>
<proteinExistence type="predicted"/>
<accession>A0AAD2EDZ2</accession>
<evidence type="ECO:0000313" key="2">
    <source>
        <dbReference type="Proteomes" id="UP000834106"/>
    </source>
</evidence>
<reference evidence="1" key="1">
    <citation type="submission" date="2023-05" db="EMBL/GenBank/DDBJ databases">
        <authorList>
            <person name="Huff M."/>
        </authorList>
    </citation>
    <scope>NUCLEOTIDE SEQUENCE</scope>
</reference>
<dbReference type="AlphaFoldDB" id="A0AAD2EDZ2"/>
<dbReference type="EMBL" id="OU503057">
    <property type="protein sequence ID" value="CAI9785803.1"/>
    <property type="molecule type" value="Genomic_DNA"/>
</dbReference>
<gene>
    <name evidence="1" type="ORF">FPE_LOCUS33233</name>
</gene>